<dbReference type="InterPro" id="IPR012340">
    <property type="entry name" value="NA-bd_OB-fold"/>
</dbReference>
<dbReference type="InterPro" id="IPR011053">
    <property type="entry name" value="Single_hybrid_motif"/>
</dbReference>
<gene>
    <name evidence="7" type="ORF">KUTeg_000408</name>
</gene>
<dbReference type="PROSITE" id="PS50968">
    <property type="entry name" value="BIOTINYL_LIPOYL"/>
    <property type="match status" value="1"/>
</dbReference>
<dbReference type="InterPro" id="IPR045257">
    <property type="entry name" value="E2/Pdx1"/>
</dbReference>
<dbReference type="PANTHER" id="PTHR23151:SF90">
    <property type="entry name" value="DIHYDROLIPOYLLYSINE-RESIDUE ACETYLTRANSFERASE COMPONENT OF PYRUVATE DEHYDROGENASE COMPLEX, MITOCHONDRIAL-RELATED"/>
    <property type="match status" value="1"/>
</dbReference>
<dbReference type="EMBL" id="JARBDR010000018">
    <property type="protein sequence ID" value="KAJ8321937.1"/>
    <property type="molecule type" value="Genomic_DNA"/>
</dbReference>
<dbReference type="EC" id="2.3.1.-" evidence="4"/>
<evidence type="ECO:0000256" key="1">
    <source>
        <dbReference type="ARBA" id="ARBA00007317"/>
    </source>
</evidence>
<comment type="cofactor">
    <cofactor evidence="4">
        <name>(R)-lipoate</name>
        <dbReference type="ChEBI" id="CHEBI:83088"/>
    </cofactor>
</comment>
<dbReference type="Pfam" id="PF00198">
    <property type="entry name" value="2-oxoacid_dh"/>
    <property type="match status" value="1"/>
</dbReference>
<evidence type="ECO:0000256" key="5">
    <source>
        <dbReference type="SAM" id="MobiDB-lite"/>
    </source>
</evidence>
<feature type="region of interest" description="Disordered" evidence="5">
    <location>
        <begin position="165"/>
        <end position="214"/>
    </location>
</feature>
<keyword evidence="4" id="KW-0012">Acyltransferase</keyword>
<evidence type="ECO:0000256" key="2">
    <source>
        <dbReference type="ARBA" id="ARBA00022823"/>
    </source>
</evidence>
<evidence type="ECO:0000256" key="3">
    <source>
        <dbReference type="ARBA" id="ARBA00022946"/>
    </source>
</evidence>
<dbReference type="Gene3D" id="2.40.50.100">
    <property type="match status" value="1"/>
</dbReference>
<dbReference type="InterPro" id="IPR003016">
    <property type="entry name" value="2-oxoA_DH_lipoyl-BS"/>
</dbReference>
<dbReference type="Proteomes" id="UP001217089">
    <property type="component" value="Unassembled WGS sequence"/>
</dbReference>
<evidence type="ECO:0000259" key="6">
    <source>
        <dbReference type="PROSITE" id="PS50968"/>
    </source>
</evidence>
<accession>A0ABQ9FXF8</accession>
<dbReference type="InterPro" id="IPR001078">
    <property type="entry name" value="2-oxoacid_DH_actylTfrase"/>
</dbReference>
<dbReference type="SUPFAM" id="SSF101447">
    <property type="entry name" value="Formin homology 2 domain (FH2 domain)"/>
    <property type="match status" value="1"/>
</dbReference>
<feature type="compositionally biased region" description="Pro residues" evidence="5">
    <location>
        <begin position="183"/>
        <end position="213"/>
    </location>
</feature>
<protein>
    <recommendedName>
        <fullName evidence="4">Dihydrolipoamide acetyltransferase component of pyruvate dehydrogenase complex</fullName>
        <ecNumber evidence="4">2.3.1.-</ecNumber>
    </recommendedName>
</protein>
<keyword evidence="3" id="KW-0809">Transit peptide</keyword>
<dbReference type="PANTHER" id="PTHR23151">
    <property type="entry name" value="DIHYDROLIPOAMIDE ACETYL/SUCCINYL-TRANSFERASE-RELATED"/>
    <property type="match status" value="1"/>
</dbReference>
<keyword evidence="4" id="KW-0808">Transferase</keyword>
<comment type="caution">
    <text evidence="7">The sequence shown here is derived from an EMBL/GenBank/DDBJ whole genome shotgun (WGS) entry which is preliminary data.</text>
</comment>
<dbReference type="CDD" id="cd06849">
    <property type="entry name" value="lipoyl_domain"/>
    <property type="match status" value="1"/>
</dbReference>
<dbReference type="PROSITE" id="PS00189">
    <property type="entry name" value="LIPOYL"/>
    <property type="match status" value="1"/>
</dbReference>
<dbReference type="InterPro" id="IPR023213">
    <property type="entry name" value="CAT-like_dom_sf"/>
</dbReference>
<dbReference type="Gene3D" id="2.40.50.140">
    <property type="entry name" value="Nucleic acid-binding proteins"/>
    <property type="match status" value="1"/>
</dbReference>
<dbReference type="SUPFAM" id="SSF52777">
    <property type="entry name" value="CoA-dependent acyltransferases"/>
    <property type="match status" value="1"/>
</dbReference>
<dbReference type="Pfam" id="PF00364">
    <property type="entry name" value="Biotin_lipoyl"/>
    <property type="match status" value="1"/>
</dbReference>
<dbReference type="Gene3D" id="3.30.559.10">
    <property type="entry name" value="Chloramphenicol acetyltransferase-like domain"/>
    <property type="match status" value="1"/>
</dbReference>
<evidence type="ECO:0000313" key="8">
    <source>
        <dbReference type="Proteomes" id="UP001217089"/>
    </source>
</evidence>
<feature type="domain" description="Lipoyl-binding" evidence="6">
    <location>
        <begin position="78"/>
        <end position="154"/>
    </location>
</feature>
<keyword evidence="8" id="KW-1185">Reference proteome</keyword>
<name>A0ABQ9FXF8_TEGGR</name>
<keyword evidence="2 4" id="KW-0450">Lipoyl</keyword>
<evidence type="ECO:0000313" key="7">
    <source>
        <dbReference type="EMBL" id="KAJ8321937.1"/>
    </source>
</evidence>
<proteinExistence type="inferred from homology"/>
<organism evidence="7 8">
    <name type="scientific">Tegillarca granosa</name>
    <name type="common">Malaysian cockle</name>
    <name type="synonym">Anadara granosa</name>
    <dbReference type="NCBI Taxonomy" id="220873"/>
    <lineage>
        <taxon>Eukaryota</taxon>
        <taxon>Metazoa</taxon>
        <taxon>Spiralia</taxon>
        <taxon>Lophotrochozoa</taxon>
        <taxon>Mollusca</taxon>
        <taxon>Bivalvia</taxon>
        <taxon>Autobranchia</taxon>
        <taxon>Pteriomorphia</taxon>
        <taxon>Arcoida</taxon>
        <taxon>Arcoidea</taxon>
        <taxon>Arcidae</taxon>
        <taxon>Tegillarca</taxon>
    </lineage>
</organism>
<dbReference type="SUPFAM" id="SSF51230">
    <property type="entry name" value="Single hybrid motif"/>
    <property type="match status" value="1"/>
</dbReference>
<evidence type="ECO:0000256" key="4">
    <source>
        <dbReference type="RuleBase" id="RU003423"/>
    </source>
</evidence>
<reference evidence="7 8" key="1">
    <citation type="submission" date="2022-12" db="EMBL/GenBank/DDBJ databases">
        <title>Chromosome-level genome of Tegillarca granosa.</title>
        <authorList>
            <person name="Kim J."/>
        </authorList>
    </citation>
    <scope>NUCLEOTIDE SEQUENCE [LARGE SCALE GENOMIC DNA]</scope>
    <source>
        <strain evidence="7">Teg-2019</strain>
        <tissue evidence="7">Adductor muscle</tissue>
    </source>
</reference>
<comment type="similarity">
    <text evidence="1 4">Belongs to the 2-oxoacid dehydrogenase family.</text>
</comment>
<sequence length="655" mass="71752">MELTLGTSAHPLIMFRPPRFVRILTRCRKTSTEIVRPISSITHKLHRHCTAHPGFRNQRFCPQVWEARRFYSSEYPDCFKVVLPALSPTMEMGTIVKWEKKEGDKISEGDLLAEIETDKATMGFESSEEGYLAKIMIPEGSKDVPIGKLLCIIVESEADIAAFKDYTPQPGDDQFPGGKPADSGPPQPAAAAPPPPPPPPPPPKPAAAPPAPAAQPVAAAPAVAPSGGKILATPYAKTLAAEKGIDLSMMNTVTLEDLLSDLESNSSHSSHQKSLKITVIARSSNTIQYRNAKGENRECLMVAVADQTRSAKLYIYEPKFFERFVVSKTVILKNFIIKPDEIVVTRNSRVYPTLEMEIPDDIKMIAEQIIHPPIPAVQPIREALISPVQTKVSVMGKIVQNEQSLSTTSATTIEPIEAPEEQQIVNIVGLSVDDSQTIAKRLLESKQTIPHYYLTIDVNVDNVIQLRKELNEILSKDNIKLSVNDFIIKASALSCRKVPEANSSWMDSFVRQYNTVDVNVAVATSSGLITPIVFRADSKGLSSINQDVVALAAKAREGKLQPQEFQGGTFTISNLGMYGIKSFSAVINPPQACILAVGGADKRLVVDEDTDLGYRSANMMSVTLSCDHRVVDGAVGAQWLAEFKKFMEKPERMLL</sequence>
<dbReference type="InterPro" id="IPR000089">
    <property type="entry name" value="Biotin_lipoyl"/>
</dbReference>